<gene>
    <name evidence="1" type="ORF">ARD30_16670</name>
    <name evidence="2" type="ORF">SAMN05660750_00825</name>
</gene>
<dbReference type="OrthoDB" id="9801870at2"/>
<dbReference type="RefSeq" id="WP_055729049.1">
    <property type="nucleotide sequence ID" value="NZ_FUYX01000002.1"/>
</dbReference>
<dbReference type="Pfam" id="PF08837">
    <property type="entry name" value="DUF1810"/>
    <property type="match status" value="1"/>
</dbReference>
<name>A0A0Q3I4F2_9HYPH</name>
<keyword evidence="3" id="KW-1185">Reference proteome</keyword>
<protein>
    <submittedName>
        <fullName evidence="1">Calpastatin</fullName>
    </submittedName>
</protein>
<dbReference type="AlphaFoldDB" id="A0A0Q3I4F2"/>
<dbReference type="EMBL" id="FUYX01000002">
    <property type="protein sequence ID" value="SKB46472.1"/>
    <property type="molecule type" value="Genomic_DNA"/>
</dbReference>
<organism evidence="1 3">
    <name type="scientific">Bosea thiooxidans</name>
    <dbReference type="NCBI Taxonomy" id="53254"/>
    <lineage>
        <taxon>Bacteria</taxon>
        <taxon>Pseudomonadati</taxon>
        <taxon>Pseudomonadota</taxon>
        <taxon>Alphaproteobacteria</taxon>
        <taxon>Hyphomicrobiales</taxon>
        <taxon>Boseaceae</taxon>
        <taxon>Bosea</taxon>
    </lineage>
</organism>
<dbReference type="Gene3D" id="1.25.40.380">
    <property type="entry name" value="Protein of unknown function DUF1810"/>
    <property type="match status" value="1"/>
</dbReference>
<evidence type="ECO:0000313" key="3">
    <source>
        <dbReference type="Proteomes" id="UP000051562"/>
    </source>
</evidence>
<dbReference type="PIRSF" id="PIRSF008546">
    <property type="entry name" value="UCP008546"/>
    <property type="match status" value="1"/>
</dbReference>
<reference evidence="2 4" key="2">
    <citation type="submission" date="2017-02" db="EMBL/GenBank/DDBJ databases">
        <authorList>
            <person name="Peterson S.W."/>
        </authorList>
    </citation>
    <scope>NUCLEOTIDE SEQUENCE [LARGE SCALE GENOMIC DNA]</scope>
    <source>
        <strain evidence="2 4">DSM 9653</strain>
    </source>
</reference>
<reference evidence="1 3" key="1">
    <citation type="submission" date="2015-10" db="EMBL/GenBank/DDBJ databases">
        <title>Draft genome of Bosea thiooxidans.</title>
        <authorList>
            <person name="Wang X."/>
        </authorList>
    </citation>
    <scope>NUCLEOTIDE SEQUENCE [LARGE SCALE GENOMIC DNA]</scope>
    <source>
        <strain evidence="1 3">CGMCC 9174</strain>
    </source>
</reference>
<dbReference type="InterPro" id="IPR014937">
    <property type="entry name" value="DUF1810"/>
</dbReference>
<dbReference type="SUPFAM" id="SSF140736">
    <property type="entry name" value="Rv1873-like"/>
    <property type="match status" value="1"/>
</dbReference>
<evidence type="ECO:0000313" key="2">
    <source>
        <dbReference type="EMBL" id="SKB46472.1"/>
    </source>
</evidence>
<evidence type="ECO:0000313" key="4">
    <source>
        <dbReference type="Proteomes" id="UP000190130"/>
    </source>
</evidence>
<dbReference type="Proteomes" id="UP000051562">
    <property type="component" value="Unassembled WGS sequence"/>
</dbReference>
<dbReference type="EMBL" id="LMAR01000046">
    <property type="protein sequence ID" value="KQK29605.1"/>
    <property type="molecule type" value="Genomic_DNA"/>
</dbReference>
<accession>A0A0Q3I4F2</accession>
<dbReference type="InterPro" id="IPR036287">
    <property type="entry name" value="Rv1873-like_sf"/>
</dbReference>
<evidence type="ECO:0000313" key="1">
    <source>
        <dbReference type="EMBL" id="KQK29605.1"/>
    </source>
</evidence>
<proteinExistence type="predicted"/>
<dbReference type="Proteomes" id="UP000190130">
    <property type="component" value="Unassembled WGS sequence"/>
</dbReference>
<sequence>MSDPFHLQRFVEAQESSWTAALAEVRAGRKRSHWIWFIFPQMRGLGLSSTSEFYGIVSLDEARAYLAHPVLGPRLAAIAEAVLAHQGQSANAIFGSPDDMKLRSSMTLFDAASVDGANPYRAVLRHFFDGVPDPRTLELLGTS</sequence>